<feature type="region of interest" description="Disordered" evidence="1">
    <location>
        <begin position="1"/>
        <end position="25"/>
    </location>
</feature>
<evidence type="ECO:0000256" key="1">
    <source>
        <dbReference type="SAM" id="MobiDB-lite"/>
    </source>
</evidence>
<feature type="non-terminal residue" evidence="2">
    <location>
        <position position="113"/>
    </location>
</feature>
<evidence type="ECO:0000313" key="2">
    <source>
        <dbReference type="EMBL" id="CAG8719207.1"/>
    </source>
</evidence>
<reference evidence="2" key="1">
    <citation type="submission" date="2021-06" db="EMBL/GenBank/DDBJ databases">
        <authorList>
            <person name="Kallberg Y."/>
            <person name="Tangrot J."/>
            <person name="Rosling A."/>
        </authorList>
    </citation>
    <scope>NUCLEOTIDE SEQUENCE</scope>
    <source>
        <strain evidence="2">IN212</strain>
    </source>
</reference>
<accession>A0A9N9I2Z4</accession>
<feature type="non-terminal residue" evidence="2">
    <location>
        <position position="1"/>
    </location>
</feature>
<protein>
    <submittedName>
        <fullName evidence="2">6332_t:CDS:1</fullName>
    </submittedName>
</protein>
<evidence type="ECO:0000313" key="3">
    <source>
        <dbReference type="Proteomes" id="UP000789396"/>
    </source>
</evidence>
<dbReference type="Proteomes" id="UP000789396">
    <property type="component" value="Unassembled WGS sequence"/>
</dbReference>
<sequence length="113" mass="13095">EIESSPKSLSSVLKDKKTTGLPKKRKQRRLIAEAWHYFKIEGNFTVCQAEKKEQVTLEQVLDNVKPHEENVEIVRFNLLSALDIDEEIGSEEEDKDREIDESTIKVLRNITDI</sequence>
<gene>
    <name evidence="2" type="ORF">RFULGI_LOCUS11339</name>
</gene>
<comment type="caution">
    <text evidence="2">The sequence shown here is derived from an EMBL/GenBank/DDBJ whole genome shotgun (WGS) entry which is preliminary data.</text>
</comment>
<dbReference type="EMBL" id="CAJVPZ010024473">
    <property type="protein sequence ID" value="CAG8719207.1"/>
    <property type="molecule type" value="Genomic_DNA"/>
</dbReference>
<keyword evidence="3" id="KW-1185">Reference proteome</keyword>
<dbReference type="AlphaFoldDB" id="A0A9N9I2Z4"/>
<name>A0A9N9I2Z4_9GLOM</name>
<feature type="compositionally biased region" description="Polar residues" evidence="1">
    <location>
        <begin position="1"/>
        <end position="11"/>
    </location>
</feature>
<proteinExistence type="predicted"/>
<organism evidence="2 3">
    <name type="scientific">Racocetra fulgida</name>
    <dbReference type="NCBI Taxonomy" id="60492"/>
    <lineage>
        <taxon>Eukaryota</taxon>
        <taxon>Fungi</taxon>
        <taxon>Fungi incertae sedis</taxon>
        <taxon>Mucoromycota</taxon>
        <taxon>Glomeromycotina</taxon>
        <taxon>Glomeromycetes</taxon>
        <taxon>Diversisporales</taxon>
        <taxon>Gigasporaceae</taxon>
        <taxon>Racocetra</taxon>
    </lineage>
</organism>